<dbReference type="Gene3D" id="2.60.40.690">
    <property type="entry name" value="Alpha-macroglobulin, receptor-binding domain"/>
    <property type="match status" value="1"/>
</dbReference>
<evidence type="ECO:0000313" key="5">
    <source>
        <dbReference type="EMBL" id="KAF0290448.1"/>
    </source>
</evidence>
<dbReference type="InterPro" id="IPR001599">
    <property type="entry name" value="Macroglobln_a2"/>
</dbReference>
<dbReference type="PANTHER" id="PTHR11412:SF171">
    <property type="entry name" value="PREGNANCY ZONE PROTEIN-LIKE PROTEIN"/>
    <property type="match status" value="1"/>
</dbReference>
<feature type="domain" description="Alpha-2-macroglobulin" evidence="3">
    <location>
        <begin position="143"/>
        <end position="233"/>
    </location>
</feature>
<gene>
    <name evidence="5" type="primary">A2M_0</name>
    <name evidence="5" type="ORF">FJT64_011334</name>
</gene>
<dbReference type="InterPro" id="IPR009048">
    <property type="entry name" value="A-macroglobulin_rcpt-bd"/>
</dbReference>
<feature type="signal peptide" evidence="2">
    <location>
        <begin position="1"/>
        <end position="17"/>
    </location>
</feature>
<dbReference type="Pfam" id="PF07677">
    <property type="entry name" value="A2M_recep"/>
    <property type="match status" value="1"/>
</dbReference>
<dbReference type="GO" id="GO:0004866">
    <property type="term" value="F:endopeptidase inhibitor activity"/>
    <property type="evidence" value="ECO:0007669"/>
    <property type="project" value="InterPro"/>
</dbReference>
<comment type="caution">
    <text evidence="5">The sequence shown here is derived from an EMBL/GenBank/DDBJ whole genome shotgun (WGS) entry which is preliminary data.</text>
</comment>
<feature type="domain" description="Alpha-macroglobulin receptor-binding" evidence="4">
    <location>
        <begin position="527"/>
        <end position="616"/>
    </location>
</feature>
<dbReference type="InterPro" id="IPR014756">
    <property type="entry name" value="Ig_E-set"/>
</dbReference>
<dbReference type="GO" id="GO:0005576">
    <property type="term" value="C:extracellular region"/>
    <property type="evidence" value="ECO:0007669"/>
    <property type="project" value="InterPro"/>
</dbReference>
<dbReference type="InterPro" id="IPR036595">
    <property type="entry name" value="A-macroglobulin_rcpt-bd_sf"/>
</dbReference>
<accession>A0A6A4VJC9</accession>
<dbReference type="Proteomes" id="UP000440578">
    <property type="component" value="Unassembled WGS sequence"/>
</dbReference>
<protein>
    <submittedName>
        <fullName evidence="5">Alpha-2-macroglobulin</fullName>
    </submittedName>
</protein>
<reference evidence="5 6" key="1">
    <citation type="submission" date="2019-07" db="EMBL/GenBank/DDBJ databases">
        <title>Draft genome assembly of a fouling barnacle, Amphibalanus amphitrite (Darwin, 1854): The first reference genome for Thecostraca.</title>
        <authorList>
            <person name="Kim W."/>
        </authorList>
    </citation>
    <scope>NUCLEOTIDE SEQUENCE [LARGE SCALE GENOMIC DNA]</scope>
    <source>
        <strain evidence="5">SNU_AA5</strain>
        <tissue evidence="5">Soma without cirri and trophi</tissue>
    </source>
</reference>
<keyword evidence="6" id="KW-1185">Reference proteome</keyword>
<dbReference type="SUPFAM" id="SSF81296">
    <property type="entry name" value="E set domains"/>
    <property type="match status" value="1"/>
</dbReference>
<dbReference type="InterPro" id="IPR050473">
    <property type="entry name" value="A2M/Complement_sys"/>
</dbReference>
<dbReference type="Gene3D" id="2.20.130.20">
    <property type="match status" value="1"/>
</dbReference>
<name>A0A6A4VJC9_AMPAM</name>
<dbReference type="PANTHER" id="PTHR11412">
    <property type="entry name" value="MACROGLOBULIN / COMPLEMENT"/>
    <property type="match status" value="1"/>
</dbReference>
<proteinExistence type="predicted"/>
<evidence type="ECO:0000313" key="6">
    <source>
        <dbReference type="Proteomes" id="UP000440578"/>
    </source>
</evidence>
<dbReference type="InterPro" id="IPR013783">
    <property type="entry name" value="Ig-like_fold"/>
</dbReference>
<keyword evidence="2" id="KW-0732">Signal</keyword>
<organism evidence="5 6">
    <name type="scientific">Amphibalanus amphitrite</name>
    <name type="common">Striped barnacle</name>
    <name type="synonym">Balanus amphitrite</name>
    <dbReference type="NCBI Taxonomy" id="1232801"/>
    <lineage>
        <taxon>Eukaryota</taxon>
        <taxon>Metazoa</taxon>
        <taxon>Ecdysozoa</taxon>
        <taxon>Arthropoda</taxon>
        <taxon>Crustacea</taxon>
        <taxon>Multicrustacea</taxon>
        <taxon>Cirripedia</taxon>
        <taxon>Thoracica</taxon>
        <taxon>Thoracicalcarea</taxon>
        <taxon>Balanomorpha</taxon>
        <taxon>Balanoidea</taxon>
        <taxon>Balanidae</taxon>
        <taxon>Amphibalaninae</taxon>
        <taxon>Amphibalanus</taxon>
    </lineage>
</organism>
<dbReference type="SMART" id="SM01361">
    <property type="entry name" value="A2M_recep"/>
    <property type="match status" value="1"/>
</dbReference>
<dbReference type="Pfam" id="PF00207">
    <property type="entry name" value="A2M"/>
    <property type="match status" value="1"/>
</dbReference>
<sequence>MRHQLLVLGTVVTLMYAISCWSVKLSLCEPSRSGRCSQDGGWLALSDVSLETRRCQRWQSPGHWNCDTFDQPCPLMRSPLMDMVGMASEPVPAINEAGLPGMAVASSAGSAPQPGSAEEGGQAPPEPEPSEVPETVRTYFPETWLFDLHSVSEDGTVTLNQEVPDTITEWVAGAVCTSETAGLGVSETASLTSFQPFFVAYTLPYSVKRGETLVLKVSVRNYHQDDLPVKLTLVASEEYETLSPPVETLCVPAGDSVVVPFRLRPSALGDVNITTVAEVYPEYPAACGPETVLYFSDAVTRPVLVEPEGYEREFVNSSFLCSTSGDGQQGGSVMDVSWSLSLPADLVPGSERARVEVVGDLLGPSIDGGVSGGGQQALTAYVTIALLRSSVTLKPDTLADAFRCLYQDTVLALEALASFSAALPRSATSELRVRVSEPLGAEEFRITPANQLLVQTRQLDRLPARVFARAEGDGCALVQAILKYNVKETDPSNALSISVESKPKPGQTNCLKHVVETCVRYEKPGESNMAVVEVEMVSGFIPNKGSLKALKENAELELKRWEVSKNKVVFYFDSLDSRRRCLEMVVQREQEVEDVKPARATVYDYYQAEVALSTSYNHDMDCATAAA</sequence>
<evidence type="ECO:0000256" key="1">
    <source>
        <dbReference type="SAM" id="MobiDB-lite"/>
    </source>
</evidence>
<dbReference type="SMART" id="SM01360">
    <property type="entry name" value="A2M"/>
    <property type="match status" value="1"/>
</dbReference>
<feature type="region of interest" description="Disordered" evidence="1">
    <location>
        <begin position="104"/>
        <end position="133"/>
    </location>
</feature>
<evidence type="ECO:0000256" key="2">
    <source>
        <dbReference type="SAM" id="SignalP"/>
    </source>
</evidence>
<dbReference type="OrthoDB" id="9998011at2759"/>
<dbReference type="Gene3D" id="2.60.40.10">
    <property type="entry name" value="Immunoglobulins"/>
    <property type="match status" value="1"/>
</dbReference>
<feature type="compositionally biased region" description="Low complexity" evidence="1">
    <location>
        <begin position="105"/>
        <end position="123"/>
    </location>
</feature>
<feature type="chain" id="PRO_5025439568" evidence="2">
    <location>
        <begin position="18"/>
        <end position="627"/>
    </location>
</feature>
<dbReference type="SUPFAM" id="SSF49410">
    <property type="entry name" value="Alpha-macroglobulin receptor domain"/>
    <property type="match status" value="1"/>
</dbReference>
<evidence type="ECO:0000259" key="4">
    <source>
        <dbReference type="SMART" id="SM01361"/>
    </source>
</evidence>
<dbReference type="AlphaFoldDB" id="A0A6A4VJC9"/>
<dbReference type="EMBL" id="VIIS01001955">
    <property type="protein sequence ID" value="KAF0290448.1"/>
    <property type="molecule type" value="Genomic_DNA"/>
</dbReference>
<evidence type="ECO:0000259" key="3">
    <source>
        <dbReference type="SMART" id="SM01360"/>
    </source>
</evidence>